<evidence type="ECO:0000256" key="6">
    <source>
        <dbReference type="ARBA" id="ARBA00022777"/>
    </source>
</evidence>
<evidence type="ECO:0000256" key="9">
    <source>
        <dbReference type="ARBA" id="ARBA00022842"/>
    </source>
</evidence>
<dbReference type="InterPro" id="IPR001932">
    <property type="entry name" value="PPM-type_phosphatase-like_dom"/>
</dbReference>
<keyword evidence="6" id="KW-0418">Kinase</keyword>
<evidence type="ECO:0000256" key="13">
    <source>
        <dbReference type="ARBA" id="ARBA00056274"/>
    </source>
</evidence>
<evidence type="ECO:0000256" key="15">
    <source>
        <dbReference type="ARBA" id="ARBA00081350"/>
    </source>
</evidence>
<dbReference type="GO" id="GO:0004722">
    <property type="term" value="F:protein serine/threonine phosphatase activity"/>
    <property type="evidence" value="ECO:0007669"/>
    <property type="project" value="UniProtKB-EC"/>
</dbReference>
<dbReference type="EMBL" id="CP033073">
    <property type="protein sequence ID" value="AYN42840.1"/>
    <property type="molecule type" value="Genomic_DNA"/>
</dbReference>
<dbReference type="InterPro" id="IPR052016">
    <property type="entry name" value="Bact_Sigma-Reg"/>
</dbReference>
<dbReference type="InterPro" id="IPR035965">
    <property type="entry name" value="PAS-like_dom_sf"/>
</dbReference>
<evidence type="ECO:0000256" key="11">
    <source>
        <dbReference type="ARBA" id="ARBA00023211"/>
    </source>
</evidence>
<keyword evidence="9" id="KW-0460">Magnesium</keyword>
<comment type="catalytic activity">
    <reaction evidence="12">
        <text>O-phospho-L-seryl-[protein] + H2O = L-seryl-[protein] + phosphate</text>
        <dbReference type="Rhea" id="RHEA:20629"/>
        <dbReference type="Rhea" id="RHEA-COMP:9863"/>
        <dbReference type="Rhea" id="RHEA-COMP:11604"/>
        <dbReference type="ChEBI" id="CHEBI:15377"/>
        <dbReference type="ChEBI" id="CHEBI:29999"/>
        <dbReference type="ChEBI" id="CHEBI:43474"/>
        <dbReference type="ChEBI" id="CHEBI:83421"/>
        <dbReference type="EC" id="3.1.3.16"/>
    </reaction>
</comment>
<dbReference type="FunFam" id="3.30.450.20:FF:000120">
    <property type="entry name" value="PAS domain S-box protein"/>
    <property type="match status" value="1"/>
</dbReference>
<keyword evidence="11" id="KW-0464">Manganese</keyword>
<evidence type="ECO:0000256" key="14">
    <source>
        <dbReference type="ARBA" id="ARBA00075117"/>
    </source>
</evidence>
<dbReference type="KEGG" id="sdd:D9753_32640"/>
<dbReference type="FunFam" id="3.60.40.10:FF:000005">
    <property type="entry name" value="Serine/threonine protein phosphatase"/>
    <property type="match status" value="1"/>
</dbReference>
<dbReference type="Gene3D" id="3.60.40.10">
    <property type="entry name" value="PPM-type phosphatase domain"/>
    <property type="match status" value="1"/>
</dbReference>
<keyword evidence="10" id="KW-0904">Protein phosphatase</keyword>
<keyword evidence="3" id="KW-0808">Transferase</keyword>
<dbReference type="FunFam" id="3.30.450.40:FF:000035">
    <property type="entry name" value="PAS sensor protein"/>
    <property type="match status" value="1"/>
</dbReference>
<evidence type="ECO:0000256" key="7">
    <source>
        <dbReference type="ARBA" id="ARBA00022801"/>
    </source>
</evidence>
<evidence type="ECO:0000256" key="2">
    <source>
        <dbReference type="ARBA" id="ARBA00022553"/>
    </source>
</evidence>
<dbReference type="GO" id="GO:0046872">
    <property type="term" value="F:metal ion binding"/>
    <property type="evidence" value="ECO:0007669"/>
    <property type="project" value="UniProtKB-KW"/>
</dbReference>
<dbReference type="SMART" id="SM00091">
    <property type="entry name" value="PAS"/>
    <property type="match status" value="2"/>
</dbReference>
<dbReference type="SUPFAM" id="SSF55781">
    <property type="entry name" value="GAF domain-like"/>
    <property type="match status" value="1"/>
</dbReference>
<dbReference type="InterPro" id="IPR029016">
    <property type="entry name" value="GAF-like_dom_sf"/>
</dbReference>
<dbReference type="GO" id="GO:0005524">
    <property type="term" value="F:ATP binding"/>
    <property type="evidence" value="ECO:0007669"/>
    <property type="project" value="UniProtKB-KW"/>
</dbReference>
<sequence>MSAAEAPVAEGDGPVPGPLRPGGLLDVLGVASVVLDTDGRIVLWSPQAEELFGYTAREALGQHAARLMVHERHMRLVGALFADVLRTGQSWAGGFPVRHKDGSTRLVEFRNMRLLDDHGDVYALGLAADQSTVRRLEQDVALSERMVKQSPIGYGVLDTRLRFVSVNPALERINGLPAAEHVGRTLREMLPRVDADALEAATRRVLETGVPLVDGTLVGRTAADPDADHTWSHSLYRLEDAMGNVLGVAVSLVDITEQHRASVEAEAARRRLAVIADASTRIGTTLELERTACELADVAVPELADVAAVDLLDAVVEGRPSTLGPSESAVIRALAVRPDEDTEAVRAADPPGQIARYASDRLVTECVRTGEAVLVPQVKDDDLPRIARSAEAAVLLGRAGLHSYLAVPLIARGEVLGALDLKRTRNPAPFDEDDVLLARELAARAAVQIDNARWYQNARNTALTLQRSLLPGRPPVTTGLEVASRYQPAGATSEVGGDWFDVIPLDGGKTALVVGDVMGSGIDAAATMGRLRTATTTLASLDLDPARLLEHLDKTTSALDHSIATCVYAVHDPHLRQCRIANAGHLPPARVRPGRPPELLDLPTGVPLGVGGVGFSTVTVDFAPGDELVFYTDGLVETRRHSLDERLDFLLSLLDDPERPLEEVCDLLLRTLHHPDNHDDVALLIARAQ</sequence>
<evidence type="ECO:0000256" key="8">
    <source>
        <dbReference type="ARBA" id="ARBA00022840"/>
    </source>
</evidence>
<dbReference type="CDD" id="cd00130">
    <property type="entry name" value="PAS"/>
    <property type="match status" value="2"/>
</dbReference>
<dbReference type="Gene3D" id="3.30.450.40">
    <property type="match status" value="1"/>
</dbReference>
<gene>
    <name evidence="17" type="ORF">D9753_32640</name>
</gene>
<reference evidence="17 18" key="1">
    <citation type="submission" date="2018-10" db="EMBL/GenBank/DDBJ databases">
        <title>The genome of Streptomyces dangxiongensis Z022.</title>
        <authorList>
            <person name="Zhang B."/>
        </authorList>
    </citation>
    <scope>NUCLEOTIDE SEQUENCE [LARGE SCALE GENOMIC DNA]</scope>
    <source>
        <strain evidence="17 18">Z022</strain>
    </source>
</reference>
<evidence type="ECO:0000259" key="16">
    <source>
        <dbReference type="PROSITE" id="PS50112"/>
    </source>
</evidence>
<dbReference type="PANTHER" id="PTHR43156">
    <property type="entry name" value="STAGE II SPORULATION PROTEIN E-RELATED"/>
    <property type="match status" value="1"/>
</dbReference>
<dbReference type="Gene3D" id="3.30.450.20">
    <property type="entry name" value="PAS domain"/>
    <property type="match status" value="2"/>
</dbReference>
<dbReference type="SUPFAM" id="SSF81606">
    <property type="entry name" value="PP2C-like"/>
    <property type="match status" value="1"/>
</dbReference>
<evidence type="ECO:0000313" key="17">
    <source>
        <dbReference type="EMBL" id="AYN42840.1"/>
    </source>
</evidence>
<dbReference type="InterPro" id="IPR013656">
    <property type="entry name" value="PAS_4"/>
</dbReference>
<evidence type="ECO:0000313" key="18">
    <source>
        <dbReference type="Proteomes" id="UP000268329"/>
    </source>
</evidence>
<dbReference type="NCBIfam" id="TIGR00229">
    <property type="entry name" value="sensory_box"/>
    <property type="match status" value="2"/>
</dbReference>
<evidence type="ECO:0000256" key="10">
    <source>
        <dbReference type="ARBA" id="ARBA00022912"/>
    </source>
</evidence>
<keyword evidence="5" id="KW-0547">Nucleotide-binding</keyword>
<accession>A0A3G2JK72</accession>
<dbReference type="Proteomes" id="UP000268329">
    <property type="component" value="Chromosome"/>
</dbReference>
<evidence type="ECO:0000256" key="4">
    <source>
        <dbReference type="ARBA" id="ARBA00022723"/>
    </source>
</evidence>
<organism evidence="17 18">
    <name type="scientific">Streptomyces dangxiongensis</name>
    <dbReference type="NCBI Taxonomy" id="1442032"/>
    <lineage>
        <taxon>Bacteria</taxon>
        <taxon>Bacillati</taxon>
        <taxon>Actinomycetota</taxon>
        <taxon>Actinomycetes</taxon>
        <taxon>Kitasatosporales</taxon>
        <taxon>Streptomycetaceae</taxon>
        <taxon>Streptomyces</taxon>
    </lineage>
</organism>
<dbReference type="Pfam" id="PF07228">
    <property type="entry name" value="SpoIIE"/>
    <property type="match status" value="1"/>
</dbReference>
<dbReference type="GO" id="GO:0016301">
    <property type="term" value="F:kinase activity"/>
    <property type="evidence" value="ECO:0007669"/>
    <property type="project" value="UniProtKB-KW"/>
</dbReference>
<evidence type="ECO:0000256" key="1">
    <source>
        <dbReference type="ARBA" id="ARBA00013081"/>
    </source>
</evidence>
<dbReference type="SMART" id="SM00331">
    <property type="entry name" value="PP2C_SIG"/>
    <property type="match status" value="1"/>
</dbReference>
<evidence type="ECO:0000256" key="12">
    <source>
        <dbReference type="ARBA" id="ARBA00047761"/>
    </source>
</evidence>
<dbReference type="Pfam" id="PF01590">
    <property type="entry name" value="GAF"/>
    <property type="match status" value="1"/>
</dbReference>
<keyword evidence="2" id="KW-0597">Phosphoprotein</keyword>
<dbReference type="EC" id="3.1.3.16" evidence="1"/>
<dbReference type="SUPFAM" id="SSF55785">
    <property type="entry name" value="PYP-like sensor domain (PAS domain)"/>
    <property type="match status" value="2"/>
</dbReference>
<keyword evidence="4" id="KW-0479">Metal-binding</keyword>
<name>A0A3G2JK72_9ACTN</name>
<dbReference type="InterPro" id="IPR000014">
    <property type="entry name" value="PAS"/>
</dbReference>
<dbReference type="RefSeq" id="WP_121790267.1">
    <property type="nucleotide sequence ID" value="NZ_CP033073.1"/>
</dbReference>
<keyword evidence="18" id="KW-1185">Reference proteome</keyword>
<proteinExistence type="predicted"/>
<dbReference type="Pfam" id="PF08448">
    <property type="entry name" value="PAS_4"/>
    <property type="match status" value="2"/>
</dbReference>
<dbReference type="SMART" id="SM00065">
    <property type="entry name" value="GAF"/>
    <property type="match status" value="1"/>
</dbReference>
<dbReference type="InterPro" id="IPR036457">
    <property type="entry name" value="PPM-type-like_dom_sf"/>
</dbReference>
<dbReference type="PANTHER" id="PTHR43156:SF2">
    <property type="entry name" value="STAGE II SPORULATION PROTEIN E"/>
    <property type="match status" value="1"/>
</dbReference>
<feature type="domain" description="PAS" evidence="16">
    <location>
        <begin position="156"/>
        <end position="209"/>
    </location>
</feature>
<comment type="function">
    <text evidence="13">Primarily acts as an independent SigF regulator that is sensitive to the osmosensory signal, mediating the cross talk of PknD with the SigF regulon. Possesses both phosphatase and kinase activities. The kinase domain functions as a classic anti-sigma factor-like kinase to phosphorylate the anti-anti-sigma factor domain at the canonical regulatory site, and the phosphatase domain antagonizes this activity.</text>
</comment>
<dbReference type="PROSITE" id="PS50112">
    <property type="entry name" value="PAS"/>
    <property type="match status" value="2"/>
</dbReference>
<dbReference type="OrthoDB" id="118142at2"/>
<keyword evidence="7" id="KW-0378">Hydrolase</keyword>
<evidence type="ECO:0000256" key="3">
    <source>
        <dbReference type="ARBA" id="ARBA00022679"/>
    </source>
</evidence>
<protein>
    <recommendedName>
        <fullName evidence="1">protein-serine/threonine phosphatase</fullName>
        <ecNumber evidence="1">3.1.3.16</ecNumber>
    </recommendedName>
    <alternativeName>
        <fullName evidence="15">Protein-serine/threonine phosphatase</fullName>
    </alternativeName>
    <alternativeName>
        <fullName evidence="14">Serine/threonine-protein kinase</fullName>
    </alternativeName>
</protein>
<feature type="domain" description="PAS" evidence="16">
    <location>
        <begin position="24"/>
        <end position="88"/>
    </location>
</feature>
<dbReference type="AlphaFoldDB" id="A0A3G2JK72"/>
<evidence type="ECO:0000256" key="5">
    <source>
        <dbReference type="ARBA" id="ARBA00022741"/>
    </source>
</evidence>
<dbReference type="InterPro" id="IPR003018">
    <property type="entry name" value="GAF"/>
</dbReference>
<keyword evidence="8" id="KW-0067">ATP-binding</keyword>